<sequence length="183" mass="18964">MISRLGHKHAVDAARPHATAVSIGTDGTEDEADVDRDRRGLIVTGGLFWVLLQSGLLGSVHAQTPQCADLFSATTMDEALAILGSTSANDTVVDVTLPGVVEDGAVVPVTVSSTLDGVSEIYVLVASNPYPAAVCFEIPSGTDPFVSVRLKLAQSGPVYAVVRASGRLYSRVAQTRVTVGGCV</sequence>
<gene>
    <name evidence="2" type="ORF">BDD21_4834</name>
</gene>
<protein>
    <submittedName>
        <fullName evidence="2">Sulfur-oxidizing protein SoxY</fullName>
    </submittedName>
</protein>
<dbReference type="InterPro" id="IPR032711">
    <property type="entry name" value="SoxY"/>
</dbReference>
<dbReference type="Pfam" id="PF13501">
    <property type="entry name" value="SoxY"/>
    <property type="match status" value="1"/>
</dbReference>
<name>A0A495VD57_9GAMM</name>
<dbReference type="EMBL" id="RBXL01000001">
    <property type="protein sequence ID" value="RKT47269.1"/>
    <property type="molecule type" value="Genomic_DNA"/>
</dbReference>
<feature type="domain" description="Ig-like SoxY" evidence="1">
    <location>
        <begin position="83"/>
        <end position="182"/>
    </location>
</feature>
<comment type="caution">
    <text evidence="2">The sequence shown here is derived from an EMBL/GenBank/DDBJ whole genome shotgun (WGS) entry which is preliminary data.</text>
</comment>
<dbReference type="Gene3D" id="2.60.40.2470">
    <property type="entry name" value="SoxY domain"/>
    <property type="match status" value="1"/>
</dbReference>
<evidence type="ECO:0000313" key="3">
    <source>
        <dbReference type="Proteomes" id="UP000274556"/>
    </source>
</evidence>
<evidence type="ECO:0000313" key="2">
    <source>
        <dbReference type="EMBL" id="RKT47269.1"/>
    </source>
</evidence>
<dbReference type="AlphaFoldDB" id="A0A495VD57"/>
<accession>A0A495VD57</accession>
<organism evidence="2 3">
    <name type="scientific">Thiocapsa rosea</name>
    <dbReference type="NCBI Taxonomy" id="69360"/>
    <lineage>
        <taxon>Bacteria</taxon>
        <taxon>Pseudomonadati</taxon>
        <taxon>Pseudomonadota</taxon>
        <taxon>Gammaproteobacteria</taxon>
        <taxon>Chromatiales</taxon>
        <taxon>Chromatiaceae</taxon>
        <taxon>Thiocapsa</taxon>
    </lineage>
</organism>
<dbReference type="RefSeq" id="WP_120799265.1">
    <property type="nucleotide sequence ID" value="NZ_RBXL01000001.1"/>
</dbReference>
<dbReference type="InterPro" id="IPR038162">
    <property type="entry name" value="SoxY_sf"/>
</dbReference>
<keyword evidence="3" id="KW-1185">Reference proteome</keyword>
<evidence type="ECO:0000259" key="1">
    <source>
        <dbReference type="Pfam" id="PF13501"/>
    </source>
</evidence>
<proteinExistence type="predicted"/>
<dbReference type="OrthoDB" id="9798154at2"/>
<dbReference type="Proteomes" id="UP000274556">
    <property type="component" value="Unassembled WGS sequence"/>
</dbReference>
<reference evidence="2 3" key="1">
    <citation type="submission" date="2018-10" db="EMBL/GenBank/DDBJ databases">
        <title>Genomic Encyclopedia of Archaeal and Bacterial Type Strains, Phase II (KMG-II): from individual species to whole genera.</title>
        <authorList>
            <person name="Goeker M."/>
        </authorList>
    </citation>
    <scope>NUCLEOTIDE SEQUENCE [LARGE SCALE GENOMIC DNA]</scope>
    <source>
        <strain evidence="2 3">DSM 235</strain>
    </source>
</reference>